<comment type="caution">
    <text evidence="1">The sequence shown here is derived from an EMBL/GenBank/DDBJ whole genome shotgun (WGS) entry which is preliminary data.</text>
</comment>
<dbReference type="RefSeq" id="WP_174513210.1">
    <property type="nucleotide sequence ID" value="NZ_CABFMQ020000096.1"/>
</dbReference>
<sequence length="157" mass="17747">MVIYCIDTSALIAAWQERYPPENFPVFWTRVDYLIMAGRLVAPTEVLAETGKRSDELHKWLSARKQMFRELEDDIQIAAAAVLAQFPRLVGERRLRTSADPFVIALARVSKLQIVTEEKPTGNVQQRPNIPDVVTALGMPPCMGLLELIRTENWVVG</sequence>
<proteinExistence type="predicted"/>
<dbReference type="Proteomes" id="UP000485880">
    <property type="component" value="Unassembled WGS sequence"/>
</dbReference>
<organism evidence="1 2">
    <name type="scientific">Methylocella tundrae</name>
    <dbReference type="NCBI Taxonomy" id="227605"/>
    <lineage>
        <taxon>Bacteria</taxon>
        <taxon>Pseudomonadati</taxon>
        <taxon>Pseudomonadota</taxon>
        <taxon>Alphaproteobacteria</taxon>
        <taxon>Hyphomicrobiales</taxon>
        <taxon>Beijerinckiaceae</taxon>
        <taxon>Methylocella</taxon>
    </lineage>
</organism>
<dbReference type="Pfam" id="PF14367">
    <property type="entry name" value="DUF4411"/>
    <property type="match status" value="1"/>
</dbReference>
<protein>
    <recommendedName>
        <fullName evidence="3">DUF4411 family protein</fullName>
    </recommendedName>
</protein>
<accession>A0A8B6MAU1</accession>
<evidence type="ECO:0000313" key="1">
    <source>
        <dbReference type="EMBL" id="VTZ51389.1"/>
    </source>
</evidence>
<reference evidence="1 2" key="1">
    <citation type="submission" date="2019-05" db="EMBL/GenBank/DDBJ databases">
        <authorList>
            <person name="Farhan Ul Haque M."/>
        </authorList>
    </citation>
    <scope>NUCLEOTIDE SEQUENCE [LARGE SCALE GENOMIC DNA]</scope>
    <source>
        <strain evidence="1">2</strain>
    </source>
</reference>
<evidence type="ECO:0000313" key="2">
    <source>
        <dbReference type="Proteomes" id="UP000485880"/>
    </source>
</evidence>
<dbReference type="InterPro" id="IPR016541">
    <property type="entry name" value="UCP008505"/>
</dbReference>
<keyword evidence="2" id="KW-1185">Reference proteome</keyword>
<dbReference type="PIRSF" id="PIRSF008505">
    <property type="entry name" value="UCP008505"/>
    <property type="match status" value="1"/>
</dbReference>
<dbReference type="EMBL" id="CABFMQ020000096">
    <property type="protein sequence ID" value="VTZ51389.1"/>
    <property type="molecule type" value="Genomic_DNA"/>
</dbReference>
<dbReference type="AlphaFoldDB" id="A0A8B6MAU1"/>
<name>A0A8B6MAU1_METTU</name>
<gene>
    <name evidence="1" type="ORF">MPC4_380027</name>
</gene>
<dbReference type="SUPFAM" id="SSF88723">
    <property type="entry name" value="PIN domain-like"/>
    <property type="match status" value="1"/>
</dbReference>
<evidence type="ECO:0008006" key="3">
    <source>
        <dbReference type="Google" id="ProtNLM"/>
    </source>
</evidence>
<dbReference type="InterPro" id="IPR029060">
    <property type="entry name" value="PIN-like_dom_sf"/>
</dbReference>